<dbReference type="InterPro" id="IPR032710">
    <property type="entry name" value="NTF2-like_dom_sf"/>
</dbReference>
<sequence>MTTPLSIVQAAYAAYGRHDVNAILDLVADKVDWKLVGPPQIPYTGQRNDKAEVATFFTQLEQTDDTLLFEPREFIESGDHVVVLGFLRGTARAEGKLIETEWVHVFTVVDGKIRRWRGFADTAARFI</sequence>
<accession>A0ABT6AII8</accession>
<dbReference type="PANTHER" id="PTHR41252:SF1">
    <property type="entry name" value="BLR2505 PROTEIN"/>
    <property type="match status" value="1"/>
</dbReference>
<dbReference type="Proteomes" id="UP001216674">
    <property type="component" value="Unassembled WGS sequence"/>
</dbReference>
<evidence type="ECO:0000313" key="2">
    <source>
        <dbReference type="EMBL" id="MDF3832122.1"/>
    </source>
</evidence>
<keyword evidence="3" id="KW-1185">Reference proteome</keyword>
<name>A0ABT6AII8_9BURK</name>
<dbReference type="SUPFAM" id="SSF54427">
    <property type="entry name" value="NTF2-like"/>
    <property type="match status" value="1"/>
</dbReference>
<dbReference type="InterPro" id="IPR037401">
    <property type="entry name" value="SnoaL-like"/>
</dbReference>
<evidence type="ECO:0000313" key="3">
    <source>
        <dbReference type="Proteomes" id="UP001216674"/>
    </source>
</evidence>
<dbReference type="Gene3D" id="3.10.450.50">
    <property type="match status" value="1"/>
</dbReference>
<dbReference type="PANTHER" id="PTHR41252">
    <property type="entry name" value="BLR2505 PROTEIN"/>
    <property type="match status" value="1"/>
</dbReference>
<dbReference type="Pfam" id="PF12680">
    <property type="entry name" value="SnoaL_2"/>
    <property type="match status" value="1"/>
</dbReference>
<reference evidence="2 3" key="1">
    <citation type="submission" date="2023-03" db="EMBL/GenBank/DDBJ databases">
        <title>Draft assemblies of triclosan tolerant bacteria isolated from returned activated sludge.</title>
        <authorList>
            <person name="Van Hamelsveld S."/>
        </authorList>
    </citation>
    <scope>NUCLEOTIDE SEQUENCE [LARGE SCALE GENOMIC DNA]</scope>
    <source>
        <strain evidence="2 3">GW210010_S58</strain>
    </source>
</reference>
<dbReference type="EMBL" id="JARJLM010000071">
    <property type="protein sequence ID" value="MDF3832122.1"/>
    <property type="molecule type" value="Genomic_DNA"/>
</dbReference>
<protein>
    <submittedName>
        <fullName evidence="2">Nuclear transport factor 2 family protein</fullName>
    </submittedName>
</protein>
<organism evidence="2 3">
    <name type="scientific">Cupriavidus basilensis</name>
    <dbReference type="NCBI Taxonomy" id="68895"/>
    <lineage>
        <taxon>Bacteria</taxon>
        <taxon>Pseudomonadati</taxon>
        <taxon>Pseudomonadota</taxon>
        <taxon>Betaproteobacteria</taxon>
        <taxon>Burkholderiales</taxon>
        <taxon>Burkholderiaceae</taxon>
        <taxon>Cupriavidus</taxon>
    </lineage>
</organism>
<proteinExistence type="predicted"/>
<gene>
    <name evidence="2" type="ORF">P3W85_04015</name>
</gene>
<comment type="caution">
    <text evidence="2">The sequence shown here is derived from an EMBL/GenBank/DDBJ whole genome shotgun (WGS) entry which is preliminary data.</text>
</comment>
<feature type="domain" description="SnoaL-like" evidence="1">
    <location>
        <begin position="8"/>
        <end position="116"/>
    </location>
</feature>
<evidence type="ECO:0000259" key="1">
    <source>
        <dbReference type="Pfam" id="PF12680"/>
    </source>
</evidence>
<dbReference type="RefSeq" id="WP_017226869.1">
    <property type="nucleotide sequence ID" value="NZ_JARJLM010000071.1"/>
</dbReference>